<dbReference type="AlphaFoldDB" id="A0AA36IQA0"/>
<evidence type="ECO:0000256" key="1">
    <source>
        <dbReference type="ARBA" id="ARBA00004141"/>
    </source>
</evidence>
<evidence type="ECO:0000259" key="6">
    <source>
        <dbReference type="Pfam" id="PF04547"/>
    </source>
</evidence>
<feature type="transmembrane region" description="Helical" evidence="5">
    <location>
        <begin position="304"/>
        <end position="322"/>
    </location>
</feature>
<gene>
    <name evidence="7" type="ORF">EVOR1521_LOCUS16188</name>
</gene>
<keyword evidence="4 5" id="KW-0472">Membrane</keyword>
<dbReference type="InterPro" id="IPR049452">
    <property type="entry name" value="Anoctamin_TM"/>
</dbReference>
<feature type="transmembrane region" description="Helical" evidence="5">
    <location>
        <begin position="390"/>
        <end position="410"/>
    </location>
</feature>
<reference evidence="7" key="1">
    <citation type="submission" date="2023-08" db="EMBL/GenBank/DDBJ databases">
        <authorList>
            <person name="Chen Y."/>
            <person name="Shah S."/>
            <person name="Dougan E. K."/>
            <person name="Thang M."/>
            <person name="Chan C."/>
        </authorList>
    </citation>
    <scope>NUCLEOTIDE SEQUENCE</scope>
</reference>
<feature type="transmembrane region" description="Helical" evidence="5">
    <location>
        <begin position="589"/>
        <end position="611"/>
    </location>
</feature>
<name>A0AA36IQA0_9DINO</name>
<evidence type="ECO:0000313" key="7">
    <source>
        <dbReference type="EMBL" id="CAJ1390884.1"/>
    </source>
</evidence>
<dbReference type="Pfam" id="PF04547">
    <property type="entry name" value="Anoctamin"/>
    <property type="match status" value="1"/>
</dbReference>
<feature type="transmembrane region" description="Helical" evidence="5">
    <location>
        <begin position="475"/>
        <end position="493"/>
    </location>
</feature>
<sequence>WGLFLCQMDTDTRALVNSELSPLREDQQQLKKLDLGRAAPDILQNDHLGQFVLTFPIPVPENEQKFATLVEDPKSLWAAFFPAETVHSAHPEYPDFGEITLKEFTEKVVKHVVKILGQLGCEVHQFHSVDDDELFVAFGLRRSTEALHDLAIRAEARVRVAPQAYAAVKSECPTDEKVDNAWQRRKVGVNLKGQEVYNECPLYVRYTPGLHDMVEEPKDTEVLRILRRGLRGRMSIVKLLEEKVANVFFAVHKWDELKELEKRGWNDPTRVCYWPYEGSSDSVEEYFGAPTGLFFHFYNSFSRWVFFPAAVSIIIFLIRKLVPKTHVHVIDTLFGLYMCLWTTFFLAYYQHDKNVKLLRWGMTTDESAGTVRREFDDARRGTARESFRKLLHWFLCCFFICETLWFVYWATNIRAEAVQNPSGKTFGLENEHIIRGYTYAVTLNIKLVDCTWSPLSMWLSKKENHRTDMELKSSMAVKLFAVKFVVFYFPFVYDIVLRPRVEGCPGDTMEGCIHMARGNLKVVFVTQIISGAIALLLQVAFQLWSVKAALRNKKGSSMITFLEVQALMSEFDVATEVDDFMQIVLSFGFLAMFGTVCPVMCMFCFVANLALKKLLAFRFSFAQQRVVPQIDTGLDAWMWILQFLAYAGVTCSCYIVIFMFLDDKVNLASKLLLFILSERAMGAVKMCLDSSLGKKSVAQQRIEECNEDVLELLLLAPKEDQSP</sequence>
<dbReference type="PANTHER" id="PTHR12308">
    <property type="entry name" value="ANOCTAMIN"/>
    <property type="match status" value="1"/>
</dbReference>
<dbReference type="Proteomes" id="UP001178507">
    <property type="component" value="Unassembled WGS sequence"/>
</dbReference>
<keyword evidence="2 5" id="KW-0812">Transmembrane</keyword>
<evidence type="ECO:0000256" key="4">
    <source>
        <dbReference type="ARBA" id="ARBA00023136"/>
    </source>
</evidence>
<feature type="domain" description="Anoctamin transmembrane" evidence="6">
    <location>
        <begin position="283"/>
        <end position="695"/>
    </location>
</feature>
<evidence type="ECO:0000256" key="3">
    <source>
        <dbReference type="ARBA" id="ARBA00022989"/>
    </source>
</evidence>
<proteinExistence type="predicted"/>
<comment type="subcellular location">
    <subcellularLocation>
        <location evidence="1">Membrane</location>
        <topology evidence="1">Multi-pass membrane protein</topology>
    </subcellularLocation>
</comment>
<evidence type="ECO:0000256" key="2">
    <source>
        <dbReference type="ARBA" id="ARBA00022692"/>
    </source>
</evidence>
<organism evidence="7 8">
    <name type="scientific">Effrenium voratum</name>
    <dbReference type="NCBI Taxonomy" id="2562239"/>
    <lineage>
        <taxon>Eukaryota</taxon>
        <taxon>Sar</taxon>
        <taxon>Alveolata</taxon>
        <taxon>Dinophyceae</taxon>
        <taxon>Suessiales</taxon>
        <taxon>Symbiodiniaceae</taxon>
        <taxon>Effrenium</taxon>
    </lineage>
</organism>
<feature type="transmembrane region" description="Helical" evidence="5">
    <location>
        <begin position="524"/>
        <end position="544"/>
    </location>
</feature>
<keyword evidence="3 5" id="KW-1133">Transmembrane helix</keyword>
<comment type="caution">
    <text evidence="7">The sequence shown here is derived from an EMBL/GenBank/DDBJ whole genome shotgun (WGS) entry which is preliminary data.</text>
</comment>
<dbReference type="InterPro" id="IPR007632">
    <property type="entry name" value="Anoctamin"/>
</dbReference>
<dbReference type="GO" id="GO:0016020">
    <property type="term" value="C:membrane"/>
    <property type="evidence" value="ECO:0007669"/>
    <property type="project" value="UniProtKB-SubCell"/>
</dbReference>
<protein>
    <recommendedName>
        <fullName evidence="6">Anoctamin transmembrane domain-containing protein</fullName>
    </recommendedName>
</protein>
<keyword evidence="8" id="KW-1185">Reference proteome</keyword>
<evidence type="ECO:0000313" key="8">
    <source>
        <dbReference type="Proteomes" id="UP001178507"/>
    </source>
</evidence>
<dbReference type="PANTHER" id="PTHR12308:SF73">
    <property type="entry name" value="ANOCTAMIN"/>
    <property type="match status" value="1"/>
</dbReference>
<feature type="non-terminal residue" evidence="7">
    <location>
        <position position="1"/>
    </location>
</feature>
<feature type="transmembrane region" description="Helical" evidence="5">
    <location>
        <begin position="636"/>
        <end position="661"/>
    </location>
</feature>
<feature type="transmembrane region" description="Helical" evidence="5">
    <location>
        <begin position="329"/>
        <end position="349"/>
    </location>
</feature>
<dbReference type="GO" id="GO:0005254">
    <property type="term" value="F:chloride channel activity"/>
    <property type="evidence" value="ECO:0007669"/>
    <property type="project" value="TreeGrafter"/>
</dbReference>
<dbReference type="EMBL" id="CAUJNA010002168">
    <property type="protein sequence ID" value="CAJ1390884.1"/>
    <property type="molecule type" value="Genomic_DNA"/>
</dbReference>
<accession>A0AA36IQA0</accession>
<evidence type="ECO:0000256" key="5">
    <source>
        <dbReference type="SAM" id="Phobius"/>
    </source>
</evidence>